<feature type="chain" id="PRO_5038059236" description="MFS transporter" evidence="2">
    <location>
        <begin position="20"/>
        <end position="381"/>
    </location>
</feature>
<dbReference type="InterPro" id="IPR036259">
    <property type="entry name" value="MFS_trans_sf"/>
</dbReference>
<feature type="transmembrane region" description="Helical" evidence="1">
    <location>
        <begin position="200"/>
        <end position="221"/>
    </location>
</feature>
<keyword evidence="1" id="KW-0472">Membrane</keyword>
<feature type="transmembrane region" description="Helical" evidence="1">
    <location>
        <begin position="349"/>
        <end position="366"/>
    </location>
</feature>
<dbReference type="GO" id="GO:0022857">
    <property type="term" value="F:transmembrane transporter activity"/>
    <property type="evidence" value="ECO:0007669"/>
    <property type="project" value="InterPro"/>
</dbReference>
<dbReference type="Gene3D" id="1.20.1250.20">
    <property type="entry name" value="MFS general substrate transporter like domains"/>
    <property type="match status" value="1"/>
</dbReference>
<gene>
    <name evidence="3" type="ORF">J4573_23705</name>
</gene>
<feature type="transmembrane region" description="Helical" evidence="1">
    <location>
        <begin position="266"/>
        <end position="284"/>
    </location>
</feature>
<feature type="signal peptide" evidence="2">
    <location>
        <begin position="1"/>
        <end position="19"/>
    </location>
</feature>
<organism evidence="3 4">
    <name type="scientific">Actinomadura barringtoniae</name>
    <dbReference type="NCBI Taxonomy" id="1427535"/>
    <lineage>
        <taxon>Bacteria</taxon>
        <taxon>Bacillati</taxon>
        <taxon>Actinomycetota</taxon>
        <taxon>Actinomycetes</taxon>
        <taxon>Streptosporangiales</taxon>
        <taxon>Thermomonosporaceae</taxon>
        <taxon>Actinomadura</taxon>
    </lineage>
</organism>
<proteinExistence type="predicted"/>
<evidence type="ECO:0000256" key="1">
    <source>
        <dbReference type="SAM" id="Phobius"/>
    </source>
</evidence>
<comment type="caution">
    <text evidence="3">The sequence shown here is derived from an EMBL/GenBank/DDBJ whole genome shotgun (WGS) entry which is preliminary data.</text>
</comment>
<dbReference type="PANTHER" id="PTHR23534:SF1">
    <property type="entry name" value="MAJOR FACILITATOR SUPERFAMILY PROTEIN"/>
    <property type="match status" value="1"/>
</dbReference>
<keyword evidence="2" id="KW-0732">Signal</keyword>
<protein>
    <recommendedName>
        <fullName evidence="5">MFS transporter</fullName>
    </recommendedName>
</protein>
<dbReference type="Pfam" id="PF07690">
    <property type="entry name" value="MFS_1"/>
    <property type="match status" value="1"/>
</dbReference>
<evidence type="ECO:0000313" key="3">
    <source>
        <dbReference type="EMBL" id="MBO2450129.1"/>
    </source>
</evidence>
<feature type="transmembrane region" description="Helical" evidence="1">
    <location>
        <begin position="124"/>
        <end position="144"/>
    </location>
</feature>
<keyword evidence="1" id="KW-0812">Transmembrane</keyword>
<dbReference type="RefSeq" id="WP_208257994.1">
    <property type="nucleotide sequence ID" value="NZ_JAGEOJ010000009.1"/>
</dbReference>
<evidence type="ECO:0008006" key="5">
    <source>
        <dbReference type="Google" id="ProtNLM"/>
    </source>
</evidence>
<reference evidence="3" key="1">
    <citation type="submission" date="2021-03" db="EMBL/GenBank/DDBJ databases">
        <authorList>
            <person name="Kanchanasin P."/>
            <person name="Saeng-In P."/>
            <person name="Phongsopitanun W."/>
            <person name="Yuki M."/>
            <person name="Kudo T."/>
            <person name="Ohkuma M."/>
            <person name="Tanasupawat S."/>
        </authorList>
    </citation>
    <scope>NUCLEOTIDE SEQUENCE</scope>
    <source>
        <strain evidence="3">GKU 128</strain>
    </source>
</reference>
<dbReference type="InterPro" id="IPR011701">
    <property type="entry name" value="MFS"/>
</dbReference>
<dbReference type="EMBL" id="JAGEOJ010000009">
    <property type="protein sequence ID" value="MBO2450129.1"/>
    <property type="molecule type" value="Genomic_DNA"/>
</dbReference>
<feature type="transmembrane region" description="Helical" evidence="1">
    <location>
        <begin position="64"/>
        <end position="83"/>
    </location>
</feature>
<dbReference type="AlphaFoldDB" id="A0A939T5Z0"/>
<evidence type="ECO:0000313" key="4">
    <source>
        <dbReference type="Proteomes" id="UP000669179"/>
    </source>
</evidence>
<evidence type="ECO:0000256" key="2">
    <source>
        <dbReference type="SAM" id="SignalP"/>
    </source>
</evidence>
<feature type="transmembrane region" description="Helical" evidence="1">
    <location>
        <begin position="40"/>
        <end position="57"/>
    </location>
</feature>
<accession>A0A939T5Z0</accession>
<feature type="transmembrane region" description="Helical" evidence="1">
    <location>
        <begin position="233"/>
        <end position="254"/>
    </location>
</feature>
<feature type="transmembrane region" description="Helical" evidence="1">
    <location>
        <begin position="150"/>
        <end position="179"/>
    </location>
</feature>
<dbReference type="Proteomes" id="UP000669179">
    <property type="component" value="Unassembled WGS sequence"/>
</dbReference>
<dbReference type="PANTHER" id="PTHR23534">
    <property type="entry name" value="MFS PERMEASE"/>
    <property type="match status" value="1"/>
</dbReference>
<keyword evidence="1" id="KW-1133">Transmembrane helix</keyword>
<name>A0A939T5Z0_9ACTN</name>
<keyword evidence="4" id="KW-1185">Reference proteome</keyword>
<dbReference type="SUPFAM" id="SSF103473">
    <property type="entry name" value="MFS general substrate transporter"/>
    <property type="match status" value="1"/>
</dbReference>
<feature type="transmembrane region" description="Helical" evidence="1">
    <location>
        <begin position="89"/>
        <end position="112"/>
    </location>
</feature>
<sequence length="381" mass="37779">MRAMTGLCASAAFMNAAMAASSATSTLVAADRLGTAWGAVPNAAGIIGTGVGALALSRMANRRVSFVLGYAAAMVGAGLAVSATVGGRVGLLCLGMVLLGLGNAGAQLSRYAAADLYPVRRRGFAIGVLVWCSAIGAIGGPLLLDPAGSFAGGVGLVTFAGPFVLALVTCAVAAVAAFGAPRGSHQVAGVPLSSLLRTPVARSALTVMATAQVVMVTVMTATPLDMHMHGEGLGAVGVMLAGHTVGMFALSPVTGRLVDRAGPRPVMFAGLLTLAAAAAIAPVLTPFGLFVLGYGWNLCFVGGSSLLARDLPETGRAQLEGAVDAAIWSIAAMAGLISTPLLSLGGFTVLAWTAGGLALCALAAALRGGRKLEQLPGCVRL</sequence>